<dbReference type="EMBL" id="NRDI02000039">
    <property type="protein sequence ID" value="KAI1507524.1"/>
    <property type="molecule type" value="Genomic_DNA"/>
</dbReference>
<proteinExistence type="predicted"/>
<organism evidence="1 2">
    <name type="scientific">Pyrenophora tritici-repentis</name>
    <dbReference type="NCBI Taxonomy" id="45151"/>
    <lineage>
        <taxon>Eukaryota</taxon>
        <taxon>Fungi</taxon>
        <taxon>Dikarya</taxon>
        <taxon>Ascomycota</taxon>
        <taxon>Pezizomycotina</taxon>
        <taxon>Dothideomycetes</taxon>
        <taxon>Pleosporomycetidae</taxon>
        <taxon>Pleosporales</taxon>
        <taxon>Pleosporineae</taxon>
        <taxon>Pleosporaceae</taxon>
        <taxon>Pyrenophora</taxon>
    </lineage>
</organism>
<comment type="caution">
    <text evidence="1">The sequence shown here is derived from an EMBL/GenBank/DDBJ whole genome shotgun (WGS) entry which is preliminary data.</text>
</comment>
<name>A0A922SRG1_9PLEO</name>
<accession>A0A922SRG1</accession>
<evidence type="ECO:0000313" key="1">
    <source>
        <dbReference type="EMBL" id="KAI1507524.1"/>
    </source>
</evidence>
<gene>
    <name evidence="1" type="ORF">Ptr86124_013547</name>
</gene>
<sequence length="194" mass="21782">MDLLTELESLAQKCETTSSSGVSPLDITSWQTLFDFNASKAEEEITDHRANLNRIAISAEHWATVQIEQEALGHDRESYVYQLSRRAKKRLLRKRWLLRLSHELATAEKIQEIAHLPTPPRILLDEQDPTIRFVEVDILAKEAIENCIDPSTIYFINHSVSAELALADTCIAPTLGLDATMPQHRLSSSAVPAP</sequence>
<dbReference type="OrthoDB" id="3262926at2759"/>
<dbReference type="AlphaFoldDB" id="A0A922SRG1"/>
<dbReference type="Proteomes" id="UP000249757">
    <property type="component" value="Unassembled WGS sequence"/>
</dbReference>
<keyword evidence="2" id="KW-1185">Reference proteome</keyword>
<evidence type="ECO:0000313" key="2">
    <source>
        <dbReference type="Proteomes" id="UP000249757"/>
    </source>
</evidence>
<reference evidence="2" key="1">
    <citation type="journal article" date="2022" name="Microb. Genom.">
        <title>A global pangenome for the wheat fungal pathogen Pyrenophora tritici-repentis and prediction of effector protein structural homology.</title>
        <authorList>
            <person name="Moolhuijzen P.M."/>
            <person name="See P.T."/>
            <person name="Shi G."/>
            <person name="Powell H.R."/>
            <person name="Cockram J."/>
            <person name="Jorgensen L.N."/>
            <person name="Benslimane H."/>
            <person name="Strelkov S.E."/>
            <person name="Turner J."/>
            <person name="Liu Z."/>
            <person name="Moffat C.S."/>
        </authorList>
    </citation>
    <scope>NUCLEOTIDE SEQUENCE [LARGE SCALE GENOMIC DNA]</scope>
</reference>
<protein>
    <submittedName>
        <fullName evidence="1">Uncharacterized protein</fullName>
    </submittedName>
</protein>